<organism evidence="3 4">
    <name type="scientific">Actinoplanes sandaracinus</name>
    <dbReference type="NCBI Taxonomy" id="3045177"/>
    <lineage>
        <taxon>Bacteria</taxon>
        <taxon>Bacillati</taxon>
        <taxon>Actinomycetota</taxon>
        <taxon>Actinomycetes</taxon>
        <taxon>Micromonosporales</taxon>
        <taxon>Micromonosporaceae</taxon>
        <taxon>Actinoplanes</taxon>
    </lineage>
</organism>
<evidence type="ECO:0000256" key="2">
    <source>
        <dbReference type="SAM" id="Phobius"/>
    </source>
</evidence>
<feature type="transmembrane region" description="Helical" evidence="2">
    <location>
        <begin position="21"/>
        <end position="42"/>
    </location>
</feature>
<feature type="transmembrane region" description="Helical" evidence="2">
    <location>
        <begin position="48"/>
        <end position="66"/>
    </location>
</feature>
<comment type="caution">
    <text evidence="3">The sequence shown here is derived from an EMBL/GenBank/DDBJ whole genome shotgun (WGS) entry which is preliminary data.</text>
</comment>
<evidence type="ECO:0000256" key="1">
    <source>
        <dbReference type="SAM" id="MobiDB-lite"/>
    </source>
</evidence>
<dbReference type="EMBL" id="JASCTH010000019">
    <property type="protein sequence ID" value="MDI6102335.1"/>
    <property type="molecule type" value="Genomic_DNA"/>
</dbReference>
<gene>
    <name evidence="3" type="ORF">QLQ12_27325</name>
</gene>
<keyword evidence="2" id="KW-1133">Transmembrane helix</keyword>
<accession>A0ABT6WRS5</accession>
<evidence type="ECO:0000313" key="4">
    <source>
        <dbReference type="Proteomes" id="UP001241758"/>
    </source>
</evidence>
<keyword evidence="4" id="KW-1185">Reference proteome</keyword>
<keyword evidence="2" id="KW-0472">Membrane</keyword>
<feature type="transmembrane region" description="Helical" evidence="2">
    <location>
        <begin position="78"/>
        <end position="96"/>
    </location>
</feature>
<protein>
    <submittedName>
        <fullName evidence="3">Uncharacterized protein</fullName>
    </submittedName>
</protein>
<dbReference type="Proteomes" id="UP001241758">
    <property type="component" value="Unassembled WGS sequence"/>
</dbReference>
<feature type="region of interest" description="Disordered" evidence="1">
    <location>
        <begin position="135"/>
        <end position="156"/>
    </location>
</feature>
<name>A0ABT6WRS5_9ACTN</name>
<feature type="transmembrane region" description="Helical" evidence="2">
    <location>
        <begin position="102"/>
        <end position="122"/>
    </location>
</feature>
<reference evidence="3 4" key="1">
    <citation type="submission" date="2023-05" db="EMBL/GenBank/DDBJ databases">
        <title>Actinoplanes sp. NEAU-A12 genome sequencing.</title>
        <authorList>
            <person name="Wang Z.-S."/>
        </authorList>
    </citation>
    <scope>NUCLEOTIDE SEQUENCE [LARGE SCALE GENOMIC DNA]</scope>
    <source>
        <strain evidence="3 4">NEAU-A12</strain>
    </source>
</reference>
<sequence length="156" mass="16380">MTSTPLPPYAEQTRALLWIQLMINMVGILFVVFVVVNFWPTLPANGGVHAYTAIGGLLFGGLLSAAAAKMFPRGRASAWVVAALAQAFVLAAVWAVGQLGLILGVGILVTLGTVGWIGVNLCRAQVRRHFFSSGARRPTGQPLDGQPLDQGGRTAG</sequence>
<proteinExistence type="predicted"/>
<keyword evidence="2" id="KW-0812">Transmembrane</keyword>
<dbReference type="RefSeq" id="WP_282763370.1">
    <property type="nucleotide sequence ID" value="NZ_JASCTH010000019.1"/>
</dbReference>
<evidence type="ECO:0000313" key="3">
    <source>
        <dbReference type="EMBL" id="MDI6102335.1"/>
    </source>
</evidence>